<keyword evidence="2" id="KW-1185">Reference proteome</keyword>
<name>D5BQX4_PUNMI</name>
<accession>D5BQX4</accession>
<dbReference type="AlphaFoldDB" id="D5BQX4"/>
<dbReference type="SUPFAM" id="SSF53254">
    <property type="entry name" value="Phosphoglycerate mutase-like"/>
    <property type="match status" value="1"/>
</dbReference>
<dbReference type="GO" id="GO:0016787">
    <property type="term" value="F:hydrolase activity"/>
    <property type="evidence" value="ECO:0007669"/>
    <property type="project" value="UniProtKB-KW"/>
</dbReference>
<dbReference type="PANTHER" id="PTHR47623">
    <property type="entry name" value="OS09G0287300 PROTEIN"/>
    <property type="match status" value="1"/>
</dbReference>
<dbReference type="Proteomes" id="UP000007460">
    <property type="component" value="Chromosome"/>
</dbReference>
<keyword evidence="1" id="KW-0378">Hydrolase</keyword>
<evidence type="ECO:0000313" key="1">
    <source>
        <dbReference type="EMBL" id="ADE38688.1"/>
    </source>
</evidence>
<dbReference type="InterPro" id="IPR029033">
    <property type="entry name" value="His_PPase_superfam"/>
</dbReference>
<protein>
    <submittedName>
        <fullName evidence="1">Putative phosphohistidine phosphatase, SixA</fullName>
        <ecNumber evidence="1">3.1.3.-</ecNumber>
    </submittedName>
</protein>
<sequence length="178" mass="20076">MALFGQLMARITLLRHGKSETPRVGISDFDRALIKRGQQNAENVGNMMVQQKMLPDFVLVSPAIRTKQTYEIVSQNWPDIAMLFVDSLYEATANQLMYVIEEQANNCENMMVIGHNPSLVVLLNRMVGSTHTDNNLSYFPTCCLADIGFEADRVRDIDPEDGRLLSIVRARDLDSRAL</sequence>
<evidence type="ECO:0000313" key="2">
    <source>
        <dbReference type="Proteomes" id="UP000007460"/>
    </source>
</evidence>
<dbReference type="InterPro" id="IPR013078">
    <property type="entry name" value="His_Pase_superF_clade-1"/>
</dbReference>
<dbReference type="CDD" id="cd07067">
    <property type="entry name" value="HP_PGM_like"/>
    <property type="match status" value="1"/>
</dbReference>
<dbReference type="KEGG" id="apb:SAR116_0445"/>
<dbReference type="EC" id="3.1.3.-" evidence="1"/>
<dbReference type="Gene3D" id="3.40.50.1240">
    <property type="entry name" value="Phosphoglycerate mutase-like"/>
    <property type="match status" value="1"/>
</dbReference>
<dbReference type="SMART" id="SM00855">
    <property type="entry name" value="PGAM"/>
    <property type="match status" value="1"/>
</dbReference>
<gene>
    <name evidence="1" type="ordered locus">SAR116_0445</name>
</gene>
<dbReference type="HOGENOM" id="CLU_084603_2_3_5"/>
<proteinExistence type="predicted"/>
<dbReference type="OrthoDB" id="9810154at2"/>
<dbReference type="EMBL" id="CP001751">
    <property type="protein sequence ID" value="ADE38688.1"/>
    <property type="molecule type" value="Genomic_DNA"/>
</dbReference>
<dbReference type="PANTHER" id="PTHR47623:SF1">
    <property type="entry name" value="OS09G0287300 PROTEIN"/>
    <property type="match status" value="1"/>
</dbReference>
<dbReference type="Pfam" id="PF00300">
    <property type="entry name" value="His_Phos_1"/>
    <property type="match status" value="1"/>
</dbReference>
<dbReference type="STRING" id="488538.SAR116_0445"/>
<reference evidence="1 2" key="1">
    <citation type="journal article" date="2010" name="J. Bacteriol.">
        <title>Complete genome sequence of "Candidatus Puniceispirillum marinum" IMCC1322, a representative of the SAR116 clade in the Alphaproteobacteria.</title>
        <authorList>
            <person name="Oh H.M."/>
            <person name="Kwon K.K."/>
            <person name="Kang I."/>
            <person name="Kang S.G."/>
            <person name="Lee J.H."/>
            <person name="Kim S.J."/>
            <person name="Cho J.C."/>
        </authorList>
    </citation>
    <scope>NUCLEOTIDE SEQUENCE [LARGE SCALE GENOMIC DNA]</scope>
    <source>
        <strain evidence="1 2">IMCC1322</strain>
    </source>
</reference>
<organism evidence="1 2">
    <name type="scientific">Puniceispirillum marinum (strain IMCC1322)</name>
    <dbReference type="NCBI Taxonomy" id="488538"/>
    <lineage>
        <taxon>Bacteria</taxon>
        <taxon>Pseudomonadati</taxon>
        <taxon>Pseudomonadota</taxon>
        <taxon>Alphaproteobacteria</taxon>
        <taxon>Candidatus Puniceispirillales</taxon>
        <taxon>Candidatus Puniceispirillaceae</taxon>
        <taxon>Candidatus Puniceispirillum</taxon>
    </lineage>
</organism>
<dbReference type="eggNOG" id="COG2062">
    <property type="taxonomic scope" value="Bacteria"/>
</dbReference>